<evidence type="ECO:0000313" key="1">
    <source>
        <dbReference type="EMBL" id="CAK8691172.1"/>
    </source>
</evidence>
<protein>
    <submittedName>
        <fullName evidence="1">Uncharacterized protein</fullName>
    </submittedName>
</protein>
<dbReference type="Proteomes" id="UP001642483">
    <property type="component" value="Unassembled WGS sequence"/>
</dbReference>
<dbReference type="EMBL" id="CAWYQH010000119">
    <property type="protein sequence ID" value="CAK8691172.1"/>
    <property type="molecule type" value="Genomic_DNA"/>
</dbReference>
<name>A0ABP0GHH7_CLALP</name>
<proteinExistence type="predicted"/>
<reference evidence="1 2" key="1">
    <citation type="submission" date="2024-02" db="EMBL/GenBank/DDBJ databases">
        <authorList>
            <person name="Daric V."/>
            <person name="Darras S."/>
        </authorList>
    </citation>
    <scope>NUCLEOTIDE SEQUENCE [LARGE SCALE GENOMIC DNA]</scope>
</reference>
<evidence type="ECO:0000313" key="2">
    <source>
        <dbReference type="Proteomes" id="UP001642483"/>
    </source>
</evidence>
<sequence>MNLTKTISPTKSIIYIPVISTSLTANQRNVKDSRPQSIVAVTHSKRKDVMKKKASVYKFQDGADTRTPPPVSLDFNGSPLRALLSTNSVKSADLAKTLPTIHTQSNTTTKLQPVVLTTTVFNKTISQPCSRNNGSIVSSSSTSVRLDFCDLLKLGKIQRGIDVLSYSEMAQGDVIHKASIVGNGLILSSDLQIYTSPMTWIKAFGRTCTRINAFKKIFYNGTSLYDISVKEIIPLHKPQTTVSSLATDSVLAGPSLAFSKSDSQAVVSKSLPYSNPLDDLSSYLRKCKLQLVEDDEVFVTSSLFSSKHPWDEEKLIKHLMDEK</sequence>
<comment type="caution">
    <text evidence="1">The sequence shown here is derived from an EMBL/GenBank/DDBJ whole genome shotgun (WGS) entry which is preliminary data.</text>
</comment>
<keyword evidence="2" id="KW-1185">Reference proteome</keyword>
<accession>A0ABP0GHH7</accession>
<organism evidence="1 2">
    <name type="scientific">Clavelina lepadiformis</name>
    <name type="common">Light-bulb sea squirt</name>
    <name type="synonym">Ascidia lepadiformis</name>
    <dbReference type="NCBI Taxonomy" id="159417"/>
    <lineage>
        <taxon>Eukaryota</taxon>
        <taxon>Metazoa</taxon>
        <taxon>Chordata</taxon>
        <taxon>Tunicata</taxon>
        <taxon>Ascidiacea</taxon>
        <taxon>Aplousobranchia</taxon>
        <taxon>Clavelinidae</taxon>
        <taxon>Clavelina</taxon>
    </lineage>
</organism>
<gene>
    <name evidence="1" type="ORF">CVLEPA_LOCUS23757</name>
</gene>